<feature type="domain" description="CHORD" evidence="9">
    <location>
        <begin position="173"/>
        <end position="232"/>
    </location>
</feature>
<dbReference type="AlphaFoldDB" id="A0A0E0CLJ7"/>
<dbReference type="GO" id="GO:0005737">
    <property type="term" value="C:cytoplasm"/>
    <property type="evidence" value="ECO:0007669"/>
    <property type="project" value="TreeGrafter"/>
</dbReference>
<evidence type="ECO:0000256" key="3">
    <source>
        <dbReference type="ARBA" id="ARBA00022821"/>
    </source>
</evidence>
<dbReference type="FunFam" id="4.10.1130.20:FF:000003">
    <property type="entry name" value="Cysteine and histidine-rich domain-containing protein RAR1"/>
    <property type="match status" value="1"/>
</dbReference>
<dbReference type="eggNOG" id="KOG1667">
    <property type="taxonomic scope" value="Eukaryota"/>
</dbReference>
<dbReference type="STRING" id="40149.A0A0E0CLJ7"/>
<dbReference type="GO" id="GO:0009626">
    <property type="term" value="P:plant-type hypersensitive response"/>
    <property type="evidence" value="ECO:0007669"/>
    <property type="project" value="EnsemblPlants"/>
</dbReference>
<evidence type="ECO:0000256" key="4">
    <source>
        <dbReference type="ARBA" id="ARBA00022833"/>
    </source>
</evidence>
<proteinExistence type="predicted"/>
<dbReference type="PROSITE" id="PS51401">
    <property type="entry name" value="CHORD"/>
    <property type="match status" value="2"/>
</dbReference>
<evidence type="ECO:0000313" key="10">
    <source>
        <dbReference type="EnsemblPlants" id="OMERI02G19200.1"/>
    </source>
</evidence>
<dbReference type="Pfam" id="PF04968">
    <property type="entry name" value="CHORD"/>
    <property type="match status" value="2"/>
</dbReference>
<dbReference type="PANTHER" id="PTHR47895:SF2">
    <property type="entry name" value="CYSTEINE AND HISTIDINE-RICH DOMAIN-CONTAINING PROTEIN RAR1"/>
    <property type="match status" value="1"/>
</dbReference>
<keyword evidence="11" id="KW-1185">Reference proteome</keyword>
<name>A0A0E0CLJ7_9ORYZ</name>
<protein>
    <recommendedName>
        <fullName evidence="5">Cysteine and histidine-rich domain-containing protein RAR1</fullName>
    </recommendedName>
    <alternativeName>
        <fullName evidence="7">CHORD domain-containing protein RAR1</fullName>
    </alternativeName>
    <alternativeName>
        <fullName evidence="6">Protein REQUIRED FOR MLA12 RESISTANCE 1</fullName>
    </alternativeName>
</protein>
<dbReference type="Gramene" id="OMERI02G19200.1">
    <property type="protein sequence ID" value="OMERI02G19200.1"/>
    <property type="gene ID" value="OMERI02G19200"/>
</dbReference>
<feature type="domain" description="CHORD" evidence="9">
    <location>
        <begin position="30"/>
        <end position="89"/>
    </location>
</feature>
<evidence type="ECO:0000256" key="6">
    <source>
        <dbReference type="ARBA" id="ARBA00078849"/>
    </source>
</evidence>
<evidence type="ECO:0000313" key="11">
    <source>
        <dbReference type="Proteomes" id="UP000008021"/>
    </source>
</evidence>
<dbReference type="FunFam" id="4.10.1130.20:FF:000005">
    <property type="entry name" value="Cysteine and histidine-rich domain-containing protein RAR1"/>
    <property type="match status" value="1"/>
</dbReference>
<feature type="region of interest" description="Disordered" evidence="8">
    <location>
        <begin position="1"/>
        <end position="23"/>
    </location>
</feature>
<dbReference type="Proteomes" id="UP000008021">
    <property type="component" value="Chromosome 2"/>
</dbReference>
<dbReference type="GO" id="GO:0002679">
    <property type="term" value="P:respiratory burst involved in defense response"/>
    <property type="evidence" value="ECO:0007669"/>
    <property type="project" value="EnsemblPlants"/>
</dbReference>
<dbReference type="GO" id="GO:0050821">
    <property type="term" value="P:protein stabilization"/>
    <property type="evidence" value="ECO:0007669"/>
    <property type="project" value="EnsemblPlants"/>
</dbReference>
<evidence type="ECO:0000256" key="5">
    <source>
        <dbReference type="ARBA" id="ARBA00070379"/>
    </source>
</evidence>
<reference evidence="10" key="2">
    <citation type="submission" date="2018-05" db="EMBL/GenBank/DDBJ databases">
        <title>OmerRS3 (Oryza meridionalis Reference Sequence Version 3).</title>
        <authorList>
            <person name="Zhang J."/>
            <person name="Kudrna D."/>
            <person name="Lee S."/>
            <person name="Talag J."/>
            <person name="Welchert J."/>
            <person name="Wing R.A."/>
        </authorList>
    </citation>
    <scope>NUCLEOTIDE SEQUENCE [LARGE SCALE GENOMIC DNA]</scope>
    <source>
        <strain evidence="10">cv. OR44</strain>
    </source>
</reference>
<dbReference type="HOGENOM" id="CLU_040079_2_0_1"/>
<keyword evidence="2" id="KW-0677">Repeat</keyword>
<reference evidence="10" key="1">
    <citation type="submission" date="2015-04" db="UniProtKB">
        <authorList>
            <consortium name="EnsemblPlants"/>
        </authorList>
    </citation>
    <scope>IDENTIFICATION</scope>
</reference>
<organism evidence="10">
    <name type="scientific">Oryza meridionalis</name>
    <dbReference type="NCBI Taxonomy" id="40149"/>
    <lineage>
        <taxon>Eukaryota</taxon>
        <taxon>Viridiplantae</taxon>
        <taxon>Streptophyta</taxon>
        <taxon>Embryophyta</taxon>
        <taxon>Tracheophyta</taxon>
        <taxon>Spermatophyta</taxon>
        <taxon>Magnoliopsida</taxon>
        <taxon>Liliopsida</taxon>
        <taxon>Poales</taxon>
        <taxon>Poaceae</taxon>
        <taxon>BOP clade</taxon>
        <taxon>Oryzoideae</taxon>
        <taxon>Oryzeae</taxon>
        <taxon>Oryzinae</taxon>
        <taxon>Oryza</taxon>
    </lineage>
</organism>
<dbReference type="InterPro" id="IPR043316">
    <property type="entry name" value="RAR1"/>
</dbReference>
<accession>A0A0E0CLJ7</accession>
<dbReference type="GO" id="GO:0008270">
    <property type="term" value="F:zinc ion binding"/>
    <property type="evidence" value="ECO:0007669"/>
    <property type="project" value="EnsemblPlants"/>
</dbReference>
<evidence type="ECO:0000256" key="8">
    <source>
        <dbReference type="SAM" id="MobiDB-lite"/>
    </source>
</evidence>
<evidence type="ECO:0000256" key="1">
    <source>
        <dbReference type="ARBA" id="ARBA00022723"/>
    </source>
</evidence>
<dbReference type="EnsemblPlants" id="OMERI02G19200.1">
    <property type="protein sequence ID" value="OMERI02G19200.1"/>
    <property type="gene ID" value="OMERI02G19200"/>
</dbReference>
<dbReference type="GO" id="GO:0005634">
    <property type="term" value="C:nucleus"/>
    <property type="evidence" value="ECO:0007669"/>
    <property type="project" value="TreeGrafter"/>
</dbReference>
<dbReference type="PANTHER" id="PTHR47895">
    <property type="entry name" value="CYSTEINE AND HISTIDINE-RICH DOMAIN-CONTAINING PROTEIN RAR1"/>
    <property type="match status" value="1"/>
</dbReference>
<dbReference type="GO" id="GO:0051879">
    <property type="term" value="F:Hsp90 protein binding"/>
    <property type="evidence" value="ECO:0007669"/>
    <property type="project" value="EnsemblPlants"/>
</dbReference>
<dbReference type="GO" id="GO:0042742">
    <property type="term" value="P:defense response to bacterium"/>
    <property type="evidence" value="ECO:0007669"/>
    <property type="project" value="EnsemblPlants"/>
</dbReference>
<keyword evidence="4" id="KW-0862">Zinc</keyword>
<keyword evidence="3" id="KW-0611">Plant defense</keyword>
<sequence>MSTEAEKTTTTTSAAAPDAAPAAASAPARCQRIGCDAMFTDDNNPDGSCQYHPSGPMFHDGMKQWSCCKQKSHDFSLFLAIPGCKTGKHTTEKPITKAVPTKPSKAVPVQTSKQSVGADTCSRCRQGFFCSDHGSQPKAQIPTATSDTNMVPVERPEVPPPKKKIDLNEPRVCKNKGCGKTYKEKDNHDEACDYHPGPAVFRDRIRGWKCCDIHVKEFDEFMEIPPCTKGWHNADAA</sequence>
<feature type="compositionally biased region" description="Low complexity" evidence="8">
    <location>
        <begin position="8"/>
        <end position="23"/>
    </location>
</feature>
<keyword evidence="1" id="KW-0479">Metal-binding</keyword>
<evidence type="ECO:0000259" key="9">
    <source>
        <dbReference type="PROSITE" id="PS51401"/>
    </source>
</evidence>
<dbReference type="GO" id="GO:0050832">
    <property type="term" value="P:defense response to fungus"/>
    <property type="evidence" value="ECO:0007669"/>
    <property type="project" value="EnsemblPlants"/>
</dbReference>
<dbReference type="InterPro" id="IPR007051">
    <property type="entry name" value="CHORD_dom"/>
</dbReference>
<evidence type="ECO:0000256" key="2">
    <source>
        <dbReference type="ARBA" id="ARBA00022737"/>
    </source>
</evidence>
<evidence type="ECO:0000256" key="7">
    <source>
        <dbReference type="ARBA" id="ARBA00083120"/>
    </source>
</evidence>
<dbReference type="Gene3D" id="4.10.1130.20">
    <property type="match status" value="2"/>
</dbReference>